<reference evidence="1 2" key="1">
    <citation type="submission" date="2018-01" db="EMBL/GenBank/DDBJ databases">
        <title>Whole genome sequencing of Histamine producing bacteria.</title>
        <authorList>
            <person name="Butler K."/>
        </authorList>
    </citation>
    <scope>NUCLEOTIDE SEQUENCE [LARGE SCALE GENOMIC DNA]</scope>
    <source>
        <strain evidence="1 2">A1-4</strain>
    </source>
</reference>
<gene>
    <name evidence="1" type="ORF">C0W53_15280</name>
</gene>
<proteinExistence type="predicted"/>
<dbReference type="EMBL" id="PYOZ01000010">
    <property type="protein sequence ID" value="PSX43992.1"/>
    <property type="molecule type" value="Genomic_DNA"/>
</dbReference>
<dbReference type="RefSeq" id="WP_045043170.1">
    <property type="nucleotide sequence ID" value="NZ_JZTB01000014.1"/>
</dbReference>
<sequence length="83" mass="9649">MEFFNIAAKMHQKAKSTSIPEKFNEYRSLEIQYANLGYNQLSNQLQSFDAHRNSATIDHAIRNKYHSYAIIFDVAYKTLTITS</sequence>
<keyword evidence="2" id="KW-1185">Reference proteome</keyword>
<dbReference type="AlphaFoldDB" id="A0AAX0YRB7"/>
<protein>
    <submittedName>
        <fullName evidence="1">Uncharacterized protein</fullName>
    </submittedName>
</protein>
<organism evidence="1 2">
    <name type="scientific">Photobacterium kishitanii</name>
    <dbReference type="NCBI Taxonomy" id="318456"/>
    <lineage>
        <taxon>Bacteria</taxon>
        <taxon>Pseudomonadati</taxon>
        <taxon>Pseudomonadota</taxon>
        <taxon>Gammaproteobacteria</taxon>
        <taxon>Vibrionales</taxon>
        <taxon>Vibrionaceae</taxon>
        <taxon>Photobacterium</taxon>
    </lineage>
</organism>
<evidence type="ECO:0000313" key="2">
    <source>
        <dbReference type="Proteomes" id="UP000240728"/>
    </source>
</evidence>
<comment type="caution">
    <text evidence="1">The sequence shown here is derived from an EMBL/GenBank/DDBJ whole genome shotgun (WGS) entry which is preliminary data.</text>
</comment>
<name>A0AAX0YRB7_9GAMM</name>
<evidence type="ECO:0000313" key="1">
    <source>
        <dbReference type="EMBL" id="PSX43992.1"/>
    </source>
</evidence>
<dbReference type="Proteomes" id="UP000240728">
    <property type="component" value="Unassembled WGS sequence"/>
</dbReference>
<accession>A0AAX0YRB7</accession>